<dbReference type="SMART" id="SM00382">
    <property type="entry name" value="AAA"/>
    <property type="match status" value="1"/>
</dbReference>
<evidence type="ECO:0000259" key="11">
    <source>
        <dbReference type="SMART" id="SM00382"/>
    </source>
</evidence>
<evidence type="ECO:0000256" key="4">
    <source>
        <dbReference type="ARBA" id="ARBA00018162"/>
    </source>
</evidence>
<comment type="caution">
    <text evidence="12">The sequence shown here is derived from an EMBL/GenBank/DDBJ whole genome shotgun (WGS) entry which is preliminary data.</text>
</comment>
<evidence type="ECO:0000256" key="2">
    <source>
        <dbReference type="ARBA" id="ARBA00004604"/>
    </source>
</evidence>
<keyword evidence="5" id="KW-0690">Ribosome biogenesis</keyword>
<dbReference type="SUPFAM" id="SSF52540">
    <property type="entry name" value="P-loop containing nucleoside triphosphate hydrolases"/>
    <property type="match status" value="1"/>
</dbReference>
<keyword evidence="13" id="KW-1185">Reference proteome</keyword>
<dbReference type="GO" id="GO:0006270">
    <property type="term" value="P:DNA replication initiation"/>
    <property type="evidence" value="ECO:0007669"/>
    <property type="project" value="TreeGrafter"/>
</dbReference>
<dbReference type="CDD" id="cd21146">
    <property type="entry name" value="Nip7_N_euk"/>
    <property type="match status" value="1"/>
</dbReference>
<name>A0AA36G4E3_9BILA</name>
<dbReference type="GO" id="GO:0003688">
    <property type="term" value="F:DNA replication origin binding"/>
    <property type="evidence" value="ECO:0007669"/>
    <property type="project" value="TreeGrafter"/>
</dbReference>
<dbReference type="EMBL" id="CATQJA010002639">
    <property type="protein sequence ID" value="CAJ0575444.1"/>
    <property type="molecule type" value="Genomic_DNA"/>
</dbReference>
<keyword evidence="7" id="KW-0694">RNA-binding</keyword>
<dbReference type="PROSITE" id="PS50890">
    <property type="entry name" value="PUA"/>
    <property type="match status" value="1"/>
</dbReference>
<dbReference type="GO" id="GO:0042254">
    <property type="term" value="P:ribosome biogenesis"/>
    <property type="evidence" value="ECO:0007669"/>
    <property type="project" value="UniProtKB-KW"/>
</dbReference>
<organism evidence="12 13">
    <name type="scientific">Mesorhabditis spiculigera</name>
    <dbReference type="NCBI Taxonomy" id="96644"/>
    <lineage>
        <taxon>Eukaryota</taxon>
        <taxon>Metazoa</taxon>
        <taxon>Ecdysozoa</taxon>
        <taxon>Nematoda</taxon>
        <taxon>Chromadorea</taxon>
        <taxon>Rhabditida</taxon>
        <taxon>Rhabditina</taxon>
        <taxon>Rhabditomorpha</taxon>
        <taxon>Rhabditoidea</taxon>
        <taxon>Rhabditidae</taxon>
        <taxon>Mesorhabditinae</taxon>
        <taxon>Mesorhabditis</taxon>
    </lineage>
</organism>
<evidence type="ECO:0000256" key="3">
    <source>
        <dbReference type="ARBA" id="ARBA00009895"/>
    </source>
</evidence>
<feature type="domain" description="PUA" evidence="10">
    <location>
        <begin position="608"/>
        <end position="683"/>
    </location>
</feature>
<evidence type="ECO:0000256" key="7">
    <source>
        <dbReference type="ARBA" id="ARBA00022884"/>
    </source>
</evidence>
<accession>A0AA36G4E3</accession>
<reference evidence="12" key="1">
    <citation type="submission" date="2023-06" db="EMBL/GenBank/DDBJ databases">
        <authorList>
            <person name="Delattre M."/>
        </authorList>
    </citation>
    <scope>NUCLEOTIDE SEQUENCE</scope>
    <source>
        <strain evidence="12">AF72</strain>
    </source>
</reference>
<dbReference type="InterPro" id="IPR036974">
    <property type="entry name" value="PUA_sf"/>
</dbReference>
<feature type="region of interest" description="Disordered" evidence="9">
    <location>
        <begin position="1"/>
        <end position="88"/>
    </location>
</feature>
<feature type="compositionally biased region" description="Basic and acidic residues" evidence="9">
    <location>
        <begin position="1"/>
        <end position="10"/>
    </location>
</feature>
<dbReference type="Gene3D" id="1.10.8.60">
    <property type="match status" value="1"/>
</dbReference>
<dbReference type="PANTHER" id="PTHR10763:SF26">
    <property type="entry name" value="CELL DIVISION CONTROL PROTEIN 6 HOMOLOG"/>
    <property type="match status" value="1"/>
</dbReference>
<dbReference type="FunFam" id="3.10.450.220:FF:000001">
    <property type="entry name" value="60S ribosome subunit biogenesis protein NIP7 homolog"/>
    <property type="match status" value="1"/>
</dbReference>
<dbReference type="FunFam" id="2.30.130.10:FF:000002">
    <property type="entry name" value="60S ribosome subunit biogenesis protein NIP7 homolog"/>
    <property type="match status" value="1"/>
</dbReference>
<dbReference type="Gene3D" id="3.10.450.220">
    <property type="match status" value="1"/>
</dbReference>
<feature type="compositionally biased region" description="Basic and acidic residues" evidence="9">
    <location>
        <begin position="36"/>
        <end position="58"/>
    </location>
</feature>
<dbReference type="Pfam" id="PF00004">
    <property type="entry name" value="AAA"/>
    <property type="match status" value="1"/>
</dbReference>
<dbReference type="Gene3D" id="2.30.130.10">
    <property type="entry name" value="PUA domain"/>
    <property type="match status" value="1"/>
</dbReference>
<dbReference type="CDD" id="cd21151">
    <property type="entry name" value="PUA_Nip7-like"/>
    <property type="match status" value="1"/>
</dbReference>
<dbReference type="GO" id="GO:0003723">
    <property type="term" value="F:RNA binding"/>
    <property type="evidence" value="ECO:0007669"/>
    <property type="project" value="UniProtKB-KW"/>
</dbReference>
<evidence type="ECO:0000313" key="13">
    <source>
        <dbReference type="Proteomes" id="UP001177023"/>
    </source>
</evidence>
<dbReference type="InterPro" id="IPR005155">
    <property type="entry name" value="UPF0113_PUA"/>
</dbReference>
<comment type="subcellular location">
    <subcellularLocation>
        <location evidence="2">Nucleus</location>
        <location evidence="2">Nucleolus</location>
    </subcellularLocation>
</comment>
<dbReference type="Gene3D" id="3.40.50.300">
    <property type="entry name" value="P-loop containing nucleotide triphosphate hydrolases"/>
    <property type="match status" value="1"/>
</dbReference>
<evidence type="ECO:0000313" key="12">
    <source>
        <dbReference type="EMBL" id="CAJ0575444.1"/>
    </source>
</evidence>
<evidence type="ECO:0000256" key="8">
    <source>
        <dbReference type="ARBA" id="ARBA00023242"/>
    </source>
</evidence>
<dbReference type="GO" id="GO:0033314">
    <property type="term" value="P:mitotic DNA replication checkpoint signaling"/>
    <property type="evidence" value="ECO:0007669"/>
    <property type="project" value="TreeGrafter"/>
</dbReference>
<sequence length="693" mass="77355">MPRSKPKEEAPTVSRRRSMRITTATPDPTPPRTSRLKSEAPEKAKKASKNIEKVEEKPSRRRTRSVIKPAVAIREEEEEHEEEEKPVVPRKVPKLVYRRSAINRIEAAKECGQETPKTPIARLRIRRSALVTPAVKKLVVESSDDDSSSDQDSEDDFQDAEASGLTEKASEEEENGEDTDEDSLGDEPEPATSAVFKLDPAVKSLKGREGEFDQVCTGVAKAMKKHRPVTFYLSGLPGTGKTATMKLVLKALAPCTNSVLINCASVSSMKDVVTRVCNVDGKTPLRGRALNIQTYADKLRRPLLVILDEIDHLKKQADLYSVFRWPQEVSWKLIVIGIANSIDLTERLLPKLKLTIEPVKIPFKPYDAKQMKEIITDKMRAGEGADDGGNDENRKEEDRAIEFCARKVAGVRGDVRLAWHVMKQVKAGNTPVTPREVLRVVNDTYSSPMAKTKLTLQSRLLLAVCLRMSTNKKTSLTRFALFNAYHKACAACKLSALGDDELETVLDNIAVHSMRPLTDEESEAVFAKLAHYIGDNVQLLVDRSDGEYCFRLHKERIYYCSEFLLKKASCIAREPLLSFGTCLGKFTKSKKFHLHITALDYLGPYSKWRVWLKPNAEQQFLYGNNVLKSGIARMTEGTPAHQGVVVFSMNDTPLGFGVTAKGTADCKRADPTAIVLLHQADLGEYLRNESFLT</sequence>
<proteinExistence type="inferred from homology"/>
<dbReference type="SUPFAM" id="SSF88697">
    <property type="entry name" value="PUA domain-like"/>
    <property type="match status" value="1"/>
</dbReference>
<dbReference type="CDD" id="cd00009">
    <property type="entry name" value="AAA"/>
    <property type="match status" value="1"/>
</dbReference>
<dbReference type="Pfam" id="PF17833">
    <property type="entry name" value="pre-PUA_NIP7"/>
    <property type="match status" value="1"/>
</dbReference>
<feature type="non-terminal residue" evidence="12">
    <location>
        <position position="693"/>
    </location>
</feature>
<dbReference type="InterPro" id="IPR003593">
    <property type="entry name" value="AAA+_ATPase"/>
</dbReference>
<dbReference type="InterPro" id="IPR003959">
    <property type="entry name" value="ATPase_AAA_core"/>
</dbReference>
<dbReference type="AlphaFoldDB" id="A0AA36G4E3"/>
<dbReference type="InterPro" id="IPR050311">
    <property type="entry name" value="ORC1/CDC6"/>
</dbReference>
<dbReference type="SMART" id="SM00359">
    <property type="entry name" value="PUA"/>
    <property type="match status" value="1"/>
</dbReference>
<evidence type="ECO:0000259" key="10">
    <source>
        <dbReference type="SMART" id="SM00359"/>
    </source>
</evidence>
<comment type="similarity">
    <text evidence="3">Belongs to the NIP7 family.</text>
</comment>
<dbReference type="PANTHER" id="PTHR10763">
    <property type="entry name" value="CELL DIVISION CONTROL PROTEIN 6-RELATED"/>
    <property type="match status" value="1"/>
</dbReference>
<dbReference type="GO" id="GO:0005524">
    <property type="term" value="F:ATP binding"/>
    <property type="evidence" value="ECO:0007669"/>
    <property type="project" value="InterPro"/>
</dbReference>
<dbReference type="Proteomes" id="UP001177023">
    <property type="component" value="Unassembled WGS sequence"/>
</dbReference>
<dbReference type="SUPFAM" id="SSF88802">
    <property type="entry name" value="Pre-PUA domain"/>
    <property type="match status" value="1"/>
</dbReference>
<keyword evidence="6" id="KW-0235">DNA replication</keyword>
<comment type="function">
    <text evidence="1">Required for proper 34S pre-rRNA processing and 60S ribosome subunit assembly.</text>
</comment>
<evidence type="ECO:0000256" key="5">
    <source>
        <dbReference type="ARBA" id="ARBA00022517"/>
    </source>
</evidence>
<dbReference type="InterPro" id="IPR055359">
    <property type="entry name" value="Nip7_N_euk"/>
</dbReference>
<dbReference type="InterPro" id="IPR002478">
    <property type="entry name" value="PUA"/>
</dbReference>
<dbReference type="Pfam" id="PF03657">
    <property type="entry name" value="UPF0113"/>
    <property type="match status" value="1"/>
</dbReference>
<feature type="compositionally biased region" description="Acidic residues" evidence="9">
    <location>
        <begin position="170"/>
        <end position="189"/>
    </location>
</feature>
<gene>
    <name evidence="12" type="ORF">MSPICULIGERA_LOCUS13754</name>
</gene>
<evidence type="ECO:0000256" key="9">
    <source>
        <dbReference type="SAM" id="MobiDB-lite"/>
    </source>
</evidence>
<dbReference type="InterPro" id="IPR040598">
    <property type="entry name" value="NIP7_N"/>
</dbReference>
<dbReference type="GO" id="GO:0005730">
    <property type="term" value="C:nucleolus"/>
    <property type="evidence" value="ECO:0007669"/>
    <property type="project" value="UniProtKB-SubCell"/>
</dbReference>
<feature type="region of interest" description="Disordered" evidence="9">
    <location>
        <begin position="140"/>
        <end position="199"/>
    </location>
</feature>
<evidence type="ECO:0000256" key="6">
    <source>
        <dbReference type="ARBA" id="ARBA00022705"/>
    </source>
</evidence>
<keyword evidence="8" id="KW-0539">Nucleus</keyword>
<feature type="compositionally biased region" description="Acidic residues" evidence="9">
    <location>
        <begin position="142"/>
        <end position="159"/>
    </location>
</feature>
<dbReference type="GO" id="GO:0016887">
    <property type="term" value="F:ATP hydrolysis activity"/>
    <property type="evidence" value="ECO:0007669"/>
    <property type="project" value="InterPro"/>
</dbReference>
<feature type="domain" description="AAA+ ATPase" evidence="11">
    <location>
        <begin position="227"/>
        <end position="362"/>
    </location>
</feature>
<evidence type="ECO:0000256" key="1">
    <source>
        <dbReference type="ARBA" id="ARBA00004087"/>
    </source>
</evidence>
<feature type="compositionally biased region" description="Acidic residues" evidence="9">
    <location>
        <begin position="75"/>
        <end position="84"/>
    </location>
</feature>
<dbReference type="InterPro" id="IPR027417">
    <property type="entry name" value="P-loop_NTPase"/>
</dbReference>
<protein>
    <recommendedName>
        <fullName evidence="4">60S ribosome subunit biogenesis protein NIP7 homolog</fullName>
    </recommendedName>
</protein>
<dbReference type="InterPro" id="IPR015947">
    <property type="entry name" value="PUA-like_sf"/>
</dbReference>